<dbReference type="CDD" id="cd00093">
    <property type="entry name" value="HTH_XRE"/>
    <property type="match status" value="1"/>
</dbReference>
<keyword evidence="4" id="KW-1185">Reference proteome</keyword>
<dbReference type="Proteomes" id="UP001163203">
    <property type="component" value="Chromosome"/>
</dbReference>
<dbReference type="Pfam" id="PF07883">
    <property type="entry name" value="Cupin_2"/>
    <property type="match status" value="1"/>
</dbReference>
<protein>
    <submittedName>
        <fullName evidence="3">XRE family transcriptional regulator</fullName>
    </submittedName>
</protein>
<name>A0ABY7AVJ0_9PSEU</name>
<dbReference type="Gene3D" id="1.10.260.40">
    <property type="entry name" value="lambda repressor-like DNA-binding domains"/>
    <property type="match status" value="1"/>
</dbReference>
<gene>
    <name evidence="3" type="ORF">ORV05_23800</name>
</gene>
<accession>A0ABY7AVJ0</accession>
<dbReference type="PANTHER" id="PTHR46797">
    <property type="entry name" value="HTH-TYPE TRANSCRIPTIONAL REGULATOR"/>
    <property type="match status" value="1"/>
</dbReference>
<dbReference type="InterPro" id="IPR013096">
    <property type="entry name" value="Cupin_2"/>
</dbReference>
<dbReference type="PROSITE" id="PS50943">
    <property type="entry name" value="HTH_CROC1"/>
    <property type="match status" value="1"/>
</dbReference>
<evidence type="ECO:0000256" key="1">
    <source>
        <dbReference type="ARBA" id="ARBA00023125"/>
    </source>
</evidence>
<feature type="domain" description="HTH cro/C1-type" evidence="2">
    <location>
        <begin position="13"/>
        <end position="67"/>
    </location>
</feature>
<dbReference type="InterPro" id="IPR010982">
    <property type="entry name" value="Lambda_DNA-bd_dom_sf"/>
</dbReference>
<evidence type="ECO:0000313" key="3">
    <source>
        <dbReference type="EMBL" id="WAL64001.1"/>
    </source>
</evidence>
<dbReference type="InterPro" id="IPR011051">
    <property type="entry name" value="RmlC_Cupin_sf"/>
</dbReference>
<evidence type="ECO:0000259" key="2">
    <source>
        <dbReference type="PROSITE" id="PS50943"/>
    </source>
</evidence>
<keyword evidence="1" id="KW-0238">DNA-binding</keyword>
<dbReference type="Gene3D" id="2.60.120.10">
    <property type="entry name" value="Jelly Rolls"/>
    <property type="match status" value="1"/>
</dbReference>
<dbReference type="InterPro" id="IPR001387">
    <property type="entry name" value="Cro/C1-type_HTH"/>
</dbReference>
<organism evidence="3 4">
    <name type="scientific">Amycolatopsis cynarae</name>
    <dbReference type="NCBI Taxonomy" id="2995223"/>
    <lineage>
        <taxon>Bacteria</taxon>
        <taxon>Bacillati</taxon>
        <taxon>Actinomycetota</taxon>
        <taxon>Actinomycetes</taxon>
        <taxon>Pseudonocardiales</taxon>
        <taxon>Pseudonocardiaceae</taxon>
        <taxon>Amycolatopsis</taxon>
    </lineage>
</organism>
<dbReference type="InterPro" id="IPR014710">
    <property type="entry name" value="RmlC-like_jellyroll"/>
</dbReference>
<dbReference type="CDD" id="cd02209">
    <property type="entry name" value="cupin_XRE_C"/>
    <property type="match status" value="1"/>
</dbReference>
<dbReference type="SMART" id="SM00530">
    <property type="entry name" value="HTH_XRE"/>
    <property type="match status" value="1"/>
</dbReference>
<dbReference type="InterPro" id="IPR050807">
    <property type="entry name" value="TransReg_Diox_bact_type"/>
</dbReference>
<dbReference type="EMBL" id="CP113836">
    <property type="protein sequence ID" value="WAL64001.1"/>
    <property type="molecule type" value="Genomic_DNA"/>
</dbReference>
<dbReference type="SUPFAM" id="SSF51182">
    <property type="entry name" value="RmlC-like cupins"/>
    <property type="match status" value="1"/>
</dbReference>
<proteinExistence type="predicted"/>
<dbReference type="Pfam" id="PF13560">
    <property type="entry name" value="HTH_31"/>
    <property type="match status" value="1"/>
</dbReference>
<evidence type="ECO:0000313" key="4">
    <source>
        <dbReference type="Proteomes" id="UP001163203"/>
    </source>
</evidence>
<sequence>MRDDLDRQLADRLSGLRAERGWSLERLAEVSGVSRSTLSRIERAEISPTAALLGRLCTAYGRSMSQLLSEVEADPPVLLRAADQPVWTDPETGFTRRSVSPPQPGLRAEVLEGVLPAGAVIAYEAAARPGQEQHLWLTEGVLELTVGGELHELHAGDCLRFRVRSGTRFHSPGPGAARYTLVIVLP</sequence>
<dbReference type="RefSeq" id="WP_268754246.1">
    <property type="nucleotide sequence ID" value="NZ_CP113836.1"/>
</dbReference>
<reference evidence="3" key="1">
    <citation type="submission" date="2022-11" db="EMBL/GenBank/DDBJ databases">
        <authorList>
            <person name="Mo P."/>
        </authorList>
    </citation>
    <scope>NUCLEOTIDE SEQUENCE</scope>
    <source>
        <strain evidence="3">HUAS 11-8</strain>
    </source>
</reference>
<dbReference type="PANTHER" id="PTHR46797:SF10">
    <property type="entry name" value="BLR1115 PROTEIN"/>
    <property type="match status" value="1"/>
</dbReference>
<dbReference type="SUPFAM" id="SSF47413">
    <property type="entry name" value="lambda repressor-like DNA-binding domains"/>
    <property type="match status" value="1"/>
</dbReference>